<dbReference type="AlphaFoldDB" id="A0A547PI88"/>
<dbReference type="OrthoDB" id="6305173at2"/>
<comment type="caution">
    <text evidence="3">The sequence shown here is derived from an EMBL/GenBank/DDBJ whole genome shotgun (WGS) entry which is preliminary data.</text>
</comment>
<protein>
    <recommendedName>
        <fullName evidence="2">Hedgehog/Intein (Hint) domain-containing protein</fullName>
    </recommendedName>
</protein>
<dbReference type="InterPro" id="IPR036844">
    <property type="entry name" value="Hint_dom_sf"/>
</dbReference>
<accession>A0A547PI88</accession>
<reference evidence="3 4" key="1">
    <citation type="submission" date="2019-06" db="EMBL/GenBank/DDBJ databases">
        <title>Paenimaribius caenipelagi gen. nov., sp. nov., isolated from a tidal flat.</title>
        <authorList>
            <person name="Yoon J.-H."/>
        </authorList>
    </citation>
    <scope>NUCLEOTIDE SEQUENCE [LARGE SCALE GENOMIC DNA]</scope>
    <source>
        <strain evidence="3 4">JBTF-M29</strain>
    </source>
</reference>
<organism evidence="3 4">
    <name type="scientific">Palleronia caenipelagi</name>
    <dbReference type="NCBI Taxonomy" id="2489174"/>
    <lineage>
        <taxon>Bacteria</taxon>
        <taxon>Pseudomonadati</taxon>
        <taxon>Pseudomonadota</taxon>
        <taxon>Alphaproteobacteria</taxon>
        <taxon>Rhodobacterales</taxon>
        <taxon>Roseobacteraceae</taxon>
        <taxon>Palleronia</taxon>
    </lineage>
</organism>
<sequence length="494" mass="52394">MVTRTRDGQFGTQSGDSPNTAFGGTSDNFTVFGGYNITSNIAMGDLADTLTINWADVQGELRMGAGADTVIVDTTADPQDTTQLTTIGYSNPDTAFTMAGGNDSVTILGNVRINGDIDLSSGTDTLSFNTTDILTGDVFAGDGSDVLTFDAGTITGQIDADAYASGTLPSAGDDNDILTFNGGVLNGPINGNIGLDTININGGQFDSTLSGGDGSDSFTVTGWAAGTNLVIDGNEDGDSSDVDTLDLSGLTGVLAIDPGNPENGVFTRSNGDTLTFTNIENITPPVCFTRGTLIATINGDCPIEDLRVGDLVATIDNGYEPIKWIGSRLLEEQRLRDNPDFIPVIIPKGALGAGLPTNDLILSPQHRILVSSTIVQRMFDTREVLVAVKHLVGSFGIRRLDLDGDVEYYHILMDNHEIVLSNGAYSETFFPGKEALKSVSSAARREILSIFPELASERPAQKIALARKISKRRKAERLVERHAKNSNSLYQSFS</sequence>
<gene>
    <name evidence="3" type="ORF">FEV53_19830</name>
</gene>
<evidence type="ECO:0000256" key="1">
    <source>
        <dbReference type="SAM" id="MobiDB-lite"/>
    </source>
</evidence>
<dbReference type="SUPFAM" id="SSF51294">
    <property type="entry name" value="Hedgehog/intein (Hint) domain"/>
    <property type="match status" value="1"/>
</dbReference>
<evidence type="ECO:0000259" key="2">
    <source>
        <dbReference type="Pfam" id="PF13403"/>
    </source>
</evidence>
<dbReference type="RefSeq" id="WP_142836367.1">
    <property type="nucleotide sequence ID" value="NZ_VFSV01000104.1"/>
</dbReference>
<dbReference type="InterPro" id="IPR028992">
    <property type="entry name" value="Hedgehog/Intein_dom"/>
</dbReference>
<dbReference type="Gene3D" id="2.170.16.10">
    <property type="entry name" value="Hedgehog/Intein (Hint) domain"/>
    <property type="match status" value="1"/>
</dbReference>
<dbReference type="Proteomes" id="UP000318590">
    <property type="component" value="Unassembled WGS sequence"/>
</dbReference>
<proteinExistence type="predicted"/>
<evidence type="ECO:0000313" key="4">
    <source>
        <dbReference type="Proteomes" id="UP000318590"/>
    </source>
</evidence>
<keyword evidence="4" id="KW-1185">Reference proteome</keyword>
<feature type="region of interest" description="Disordered" evidence="1">
    <location>
        <begin position="1"/>
        <end position="23"/>
    </location>
</feature>
<dbReference type="Pfam" id="PF13403">
    <property type="entry name" value="Hint_2"/>
    <property type="match status" value="1"/>
</dbReference>
<feature type="domain" description="Hedgehog/Intein (Hint)" evidence="2">
    <location>
        <begin position="286"/>
        <end position="432"/>
    </location>
</feature>
<feature type="compositionally biased region" description="Polar residues" evidence="1">
    <location>
        <begin position="10"/>
        <end position="23"/>
    </location>
</feature>
<name>A0A547PI88_9RHOB</name>
<evidence type="ECO:0000313" key="3">
    <source>
        <dbReference type="EMBL" id="TRD13865.1"/>
    </source>
</evidence>
<dbReference type="EMBL" id="VFSV01000104">
    <property type="protein sequence ID" value="TRD13865.1"/>
    <property type="molecule type" value="Genomic_DNA"/>
</dbReference>
<dbReference type="Gene3D" id="2.160.20.160">
    <property type="match status" value="1"/>
</dbReference>